<dbReference type="SMART" id="SM00382">
    <property type="entry name" value="AAA"/>
    <property type="match status" value="2"/>
</dbReference>
<dbReference type="InterPro" id="IPR013525">
    <property type="entry name" value="ABC2_TM"/>
</dbReference>
<feature type="transmembrane region" description="Helical" evidence="9">
    <location>
        <begin position="476"/>
        <end position="492"/>
    </location>
</feature>
<dbReference type="PANTHER" id="PTHR48041">
    <property type="entry name" value="ABC TRANSPORTER G FAMILY MEMBER 28"/>
    <property type="match status" value="1"/>
</dbReference>
<feature type="transmembrane region" description="Helical" evidence="9">
    <location>
        <begin position="499"/>
        <end position="521"/>
    </location>
</feature>
<dbReference type="InterPro" id="IPR017871">
    <property type="entry name" value="ABC_transporter-like_CS"/>
</dbReference>
<feature type="transmembrane region" description="Helical" evidence="9">
    <location>
        <begin position="1020"/>
        <end position="1042"/>
    </location>
</feature>
<dbReference type="GO" id="GO:0140359">
    <property type="term" value="F:ABC-type transporter activity"/>
    <property type="evidence" value="ECO:0007669"/>
    <property type="project" value="InterPro"/>
</dbReference>
<feature type="transmembrane region" description="Helical" evidence="9">
    <location>
        <begin position="417"/>
        <end position="435"/>
    </location>
</feature>
<dbReference type="InterPro" id="IPR027417">
    <property type="entry name" value="P-loop_NTPase"/>
</dbReference>
<feature type="region of interest" description="Disordered" evidence="8">
    <location>
        <begin position="1"/>
        <end position="26"/>
    </location>
</feature>
<name>A0A1V2LEK8_CYBFA</name>
<dbReference type="InterPro" id="IPR050352">
    <property type="entry name" value="ABCG_transporters"/>
</dbReference>
<dbReference type="GO" id="GO:0016020">
    <property type="term" value="C:membrane"/>
    <property type="evidence" value="ECO:0007669"/>
    <property type="project" value="UniProtKB-SubCell"/>
</dbReference>
<feature type="transmembrane region" description="Helical" evidence="9">
    <location>
        <begin position="1163"/>
        <end position="1181"/>
    </location>
</feature>
<keyword evidence="3 9" id="KW-0812">Transmembrane</keyword>
<feature type="transmembrane region" description="Helical" evidence="9">
    <location>
        <begin position="1133"/>
        <end position="1157"/>
    </location>
</feature>
<protein>
    <submittedName>
        <fullName evidence="11">ABC transporter G family member 2</fullName>
    </submittedName>
</protein>
<dbReference type="PROSITE" id="PS00211">
    <property type="entry name" value="ABC_TRANSPORTER_1"/>
    <property type="match status" value="2"/>
</dbReference>
<dbReference type="Pfam" id="PF00005">
    <property type="entry name" value="ABC_tran"/>
    <property type="match status" value="2"/>
</dbReference>
<dbReference type="InterPro" id="IPR003439">
    <property type="entry name" value="ABC_transporter-like_ATP-bd"/>
</dbReference>
<reference evidence="12" key="1">
    <citation type="journal article" date="2017" name="Genome Announc.">
        <title>Genome sequences of Cyberlindnera fabianii 65, Pichia kudriavzevii 129, and Saccharomyces cerevisiae 131 isolated from fermented masau fruits in Zimbabwe.</title>
        <authorList>
            <person name="van Rijswijck I.M.H."/>
            <person name="Derks M.F.L."/>
            <person name="Abee T."/>
            <person name="de Ridder D."/>
            <person name="Smid E.J."/>
        </authorList>
    </citation>
    <scope>NUCLEOTIDE SEQUENCE [LARGE SCALE GENOMIC DNA]</scope>
    <source>
        <strain evidence="12">65</strain>
    </source>
</reference>
<evidence type="ECO:0000256" key="9">
    <source>
        <dbReference type="SAM" id="Phobius"/>
    </source>
</evidence>
<feature type="transmembrane region" description="Helical" evidence="9">
    <location>
        <begin position="1251"/>
        <end position="1270"/>
    </location>
</feature>
<feature type="region of interest" description="Disordered" evidence="8">
    <location>
        <begin position="655"/>
        <end position="675"/>
    </location>
</feature>
<keyword evidence="12" id="KW-1185">Reference proteome</keyword>
<evidence type="ECO:0000256" key="5">
    <source>
        <dbReference type="ARBA" id="ARBA00022840"/>
    </source>
</evidence>
<evidence type="ECO:0000256" key="8">
    <source>
        <dbReference type="SAM" id="MobiDB-lite"/>
    </source>
</evidence>
<dbReference type="SUPFAM" id="SSF52540">
    <property type="entry name" value="P-loop containing nucleoside triphosphate hydrolases"/>
    <property type="match status" value="2"/>
</dbReference>
<dbReference type="Proteomes" id="UP000189513">
    <property type="component" value="Unassembled WGS sequence"/>
</dbReference>
<dbReference type="STRING" id="36022.A0A1V2LEK8"/>
<accession>A0A1V2LEK8</accession>
<dbReference type="EMBL" id="MPUK01000001">
    <property type="protein sequence ID" value="ONH69766.1"/>
    <property type="molecule type" value="Genomic_DNA"/>
</dbReference>
<feature type="transmembrane region" description="Helical" evidence="9">
    <location>
        <begin position="386"/>
        <end position="405"/>
    </location>
</feature>
<sequence length="1288" mass="143970">MASEKPHLIEHSKLSISRQNSEEDSYHDQNLSFAHINPVSVRVRDLSVSAKSSSLRGIFKRKRHDPEADPQTIKTVLHTTSFDLPKGSLMAIIGGSGSGKTTLLNVLADRTGVSSTLSKTGDVLYNGGSLESVRNAYVLQQDVLSPNLTCRETLQYAAELRLPDSTTHEERSRLVEEIIMELGLKDCAGTIVGDSTHKGLSGGEKRRVSIGIQMLSNPSLLFLDEPTTGLDAHSAFLLIRTLKGLAKRGRTIIISIHQPRSDIFFLFDYLCILSKGRTVYSHRVDKVLPYFEQFGFHVPDSVNPADYLVDITAVDVRTPESESQGMERLLKLSNHWSTYSQTLLDTTPITPTKHQKVVQKRAPFLRELTILTKRTYILTIRDTSTLLSLFGESIFMGIICGWVYYSPSGSLSGIRTLAGAIYSSCALQGYLMLLFETFRLCHRDIKTFDRERSDNCTSPLGFLLSRRLAKLFTEDVIVTLLYSIITYFMYGLQRTARKFFIYWIMVFLTHLTSMTGAMFAVSLTRNYAEASLVANLNYTVQSFACGFFANANTMPVYVRWTKYVAYMWYSFGCGMVNQFEDYMGDCPYEGEAACYSFSGEAILKEYGFWRSHWITICLFVVLAWSFFFYSIAGLLLKYKTVDVTLSKQVKEAGASENELKNERPVNPSKSQTPDEIGQIDVTLNDFYLGVKVRRGKQEKVILSGINATFKAGKLNAIMGPSGSGKSSLLNLVSGRLLSNLMNRYSSSGDIFFNNIKVSSEMMNQVCSYVSQDDDHLLDTLSVRETLQMAANLRLRNMTSSQRKQAVDDIIAQLGLRGCANTMIGSEFIKGISGGEKRRVSIGIQLLNNPKILFLDEPTSGLDAFTAATILEILQRLADEGKTIIMTIHQPRSDLFTEFGQVLLLSKGGHVAFNGAQSDIVPYFEGLGYPCPKLTNSADHILDLISVNYQSTKVEQEIKARINTLLTHWSTQPRYRPESPEVITEKEFKQRFASIIREPCGFVVALTECTRQFAITTLRNLSVVGAKLFNPLGVGIVVALYMAPLKNNYAGIQTRLGAIQQTTALYFCGMLNNLASYPSQRNYFYHEHHDRVYSTLPFFLSYTLVEIPFDILASLIVACFFGPIIGLPRTAEMYFAIAYTSLMTIFCGESLGIITNTLFDEAGFAVNSVSVILSIGTFMAGVMSLQMNGFLKGVNYMSPLKYMTTILLNMGFPDDMVFTCDNTTRDANGNCPLGTGRAVLETYGLRQEYKSYFGILVCIAVIYRVIAYFLLRLKMLKIDIGVFRTTKVE</sequence>
<dbReference type="InterPro" id="IPR003593">
    <property type="entry name" value="AAA+_ATPase"/>
</dbReference>
<keyword evidence="7 9" id="KW-0472">Membrane</keyword>
<evidence type="ECO:0000259" key="10">
    <source>
        <dbReference type="PROSITE" id="PS50893"/>
    </source>
</evidence>
<feature type="compositionally biased region" description="Basic and acidic residues" evidence="8">
    <location>
        <begin position="1"/>
        <end position="13"/>
    </location>
</feature>
<feature type="transmembrane region" description="Helical" evidence="9">
    <location>
        <begin position="1106"/>
        <end position="1126"/>
    </location>
</feature>
<comment type="subcellular location">
    <subcellularLocation>
        <location evidence="1">Membrane</location>
        <topology evidence="1">Multi-pass membrane protein</topology>
    </subcellularLocation>
</comment>
<dbReference type="OMA" id="ACGYFVQ"/>
<evidence type="ECO:0000256" key="2">
    <source>
        <dbReference type="ARBA" id="ARBA00022448"/>
    </source>
</evidence>
<proteinExistence type="predicted"/>
<dbReference type="Gene3D" id="3.40.50.300">
    <property type="entry name" value="P-loop containing nucleotide triphosphate hydrolases"/>
    <property type="match status" value="2"/>
</dbReference>
<evidence type="ECO:0000256" key="3">
    <source>
        <dbReference type="ARBA" id="ARBA00022692"/>
    </source>
</evidence>
<dbReference type="PROSITE" id="PS50893">
    <property type="entry name" value="ABC_TRANSPORTER_2"/>
    <property type="match status" value="2"/>
</dbReference>
<dbReference type="InterPro" id="IPR043926">
    <property type="entry name" value="ABCG_dom"/>
</dbReference>
<evidence type="ECO:0000256" key="6">
    <source>
        <dbReference type="ARBA" id="ARBA00022989"/>
    </source>
</evidence>
<evidence type="ECO:0000256" key="7">
    <source>
        <dbReference type="ARBA" id="ARBA00023136"/>
    </source>
</evidence>
<dbReference type="GO" id="GO:0005524">
    <property type="term" value="F:ATP binding"/>
    <property type="evidence" value="ECO:0007669"/>
    <property type="project" value="UniProtKB-KW"/>
</dbReference>
<dbReference type="PANTHER" id="PTHR48041:SF119">
    <property type="entry name" value="ROA1P"/>
    <property type="match status" value="1"/>
</dbReference>
<keyword evidence="6 9" id="KW-1133">Transmembrane helix</keyword>
<evidence type="ECO:0000313" key="12">
    <source>
        <dbReference type="Proteomes" id="UP000189513"/>
    </source>
</evidence>
<organism evidence="11 12">
    <name type="scientific">Cyberlindnera fabianii</name>
    <name type="common">Yeast</name>
    <name type="synonym">Hansenula fabianii</name>
    <dbReference type="NCBI Taxonomy" id="36022"/>
    <lineage>
        <taxon>Eukaryota</taxon>
        <taxon>Fungi</taxon>
        <taxon>Dikarya</taxon>
        <taxon>Ascomycota</taxon>
        <taxon>Saccharomycotina</taxon>
        <taxon>Saccharomycetes</taxon>
        <taxon>Phaffomycetales</taxon>
        <taxon>Phaffomycetaceae</taxon>
        <taxon>Cyberlindnera</taxon>
    </lineage>
</organism>
<keyword evidence="5" id="KW-0067">ATP-binding</keyword>
<dbReference type="Pfam" id="PF19055">
    <property type="entry name" value="ABC2_membrane_7"/>
    <property type="match status" value="2"/>
</dbReference>
<comment type="caution">
    <text evidence="11">The sequence shown here is derived from an EMBL/GenBank/DDBJ whole genome shotgun (WGS) entry which is preliminary data.</text>
</comment>
<dbReference type="VEuPathDB" id="FungiDB:BON22_0778"/>
<dbReference type="Pfam" id="PF01061">
    <property type="entry name" value="ABC2_membrane"/>
    <property type="match status" value="2"/>
</dbReference>
<keyword evidence="4" id="KW-0547">Nucleotide-binding</keyword>
<evidence type="ECO:0000256" key="4">
    <source>
        <dbReference type="ARBA" id="ARBA00022741"/>
    </source>
</evidence>
<evidence type="ECO:0000256" key="1">
    <source>
        <dbReference type="ARBA" id="ARBA00004141"/>
    </source>
</evidence>
<gene>
    <name evidence="11" type="ORF">BON22_0778</name>
</gene>
<feature type="transmembrane region" description="Helical" evidence="9">
    <location>
        <begin position="613"/>
        <end position="636"/>
    </location>
</feature>
<evidence type="ECO:0000313" key="11">
    <source>
        <dbReference type="EMBL" id="ONH69766.1"/>
    </source>
</evidence>
<feature type="domain" description="ABC transporter" evidence="10">
    <location>
        <begin position="41"/>
        <end position="300"/>
    </location>
</feature>
<feature type="domain" description="ABC transporter" evidence="10">
    <location>
        <begin position="681"/>
        <end position="932"/>
    </location>
</feature>
<keyword evidence="2" id="KW-0813">Transport</keyword>
<dbReference type="GO" id="GO:0016887">
    <property type="term" value="F:ATP hydrolysis activity"/>
    <property type="evidence" value="ECO:0007669"/>
    <property type="project" value="InterPro"/>
</dbReference>